<dbReference type="RefSeq" id="XP_012185929.1">
    <property type="nucleotide sequence ID" value="XM_012330539.1"/>
</dbReference>
<dbReference type="OrthoDB" id="2911969at2759"/>
<dbReference type="InParanoid" id="J4ICM0"/>
<proteinExistence type="predicted"/>
<evidence type="ECO:0000313" key="1">
    <source>
        <dbReference type="EMBL" id="CCM06646.1"/>
    </source>
</evidence>
<reference evidence="1 2" key="1">
    <citation type="journal article" date="2012" name="Appl. Environ. Microbiol.">
        <title>Short-read sequencing for genomic analysis of the brown rot fungus Fibroporia radiculosa.</title>
        <authorList>
            <person name="Tang J.D."/>
            <person name="Perkins A.D."/>
            <person name="Sonstegard T.S."/>
            <person name="Schroeder S.G."/>
            <person name="Burgess S.C."/>
            <person name="Diehl S.V."/>
        </authorList>
    </citation>
    <scope>NUCLEOTIDE SEQUENCE [LARGE SCALE GENOMIC DNA]</scope>
    <source>
        <strain evidence="1 2">TFFH 294</strain>
    </source>
</reference>
<evidence type="ECO:0000313" key="2">
    <source>
        <dbReference type="Proteomes" id="UP000006352"/>
    </source>
</evidence>
<dbReference type="AlphaFoldDB" id="J4ICM0"/>
<protein>
    <submittedName>
        <fullName evidence="1">Uncharacterized protein</fullName>
    </submittedName>
</protein>
<gene>
    <name evidence="1" type="ORF">FIBRA_08929</name>
</gene>
<dbReference type="Proteomes" id="UP000006352">
    <property type="component" value="Unassembled WGS sequence"/>
</dbReference>
<dbReference type="GeneID" id="24101546"/>
<dbReference type="HOGENOM" id="CLU_1299737_0_0_1"/>
<organism evidence="1 2">
    <name type="scientific">Fibroporia radiculosa</name>
    <dbReference type="NCBI Taxonomy" id="599839"/>
    <lineage>
        <taxon>Eukaryota</taxon>
        <taxon>Fungi</taxon>
        <taxon>Dikarya</taxon>
        <taxon>Basidiomycota</taxon>
        <taxon>Agaricomycotina</taxon>
        <taxon>Agaricomycetes</taxon>
        <taxon>Polyporales</taxon>
        <taxon>Fibroporiaceae</taxon>
        <taxon>Fibroporia</taxon>
    </lineage>
</organism>
<keyword evidence="2" id="KW-1185">Reference proteome</keyword>
<name>J4ICM0_9APHY</name>
<accession>J4ICM0</accession>
<dbReference type="EMBL" id="HE797430">
    <property type="protein sequence ID" value="CCM06646.1"/>
    <property type="molecule type" value="Genomic_DNA"/>
</dbReference>
<sequence>METQYAVDTTVHTFSAQTPPVAYQPVPPPVPQMAPITQLAAVSPQTNGAAPAKPAQPAPAPAPKAVAALAPGSGEILPECRVVIEVAKKTILCVNGTATSGWIQRVELIPDPAAPPVTLTGQGNAALKQADGKPGIVLGPWPDTKFVPIVFTTQKPGEPGFKPAKTLAGDYSKNTLKVPTFAQCYVFHTEDGGDSDVHDTTLVVSLIACTKP</sequence>